<feature type="binding site" evidence="7">
    <location>
        <position position="110"/>
    </location>
    <ligand>
        <name>FMN</name>
        <dbReference type="ChEBI" id="CHEBI:58210"/>
    </ligand>
</feature>
<name>A0A941AIS7_9ACTN</name>
<feature type="binding site" evidence="7">
    <location>
        <position position="245"/>
    </location>
    <ligand>
        <name>FMN</name>
        <dbReference type="ChEBI" id="CHEBI:58210"/>
    </ligand>
</feature>
<dbReference type="EMBL" id="JAFCNB010000008">
    <property type="protein sequence ID" value="MBP2705491.1"/>
    <property type="molecule type" value="Genomic_DNA"/>
</dbReference>
<keyword evidence="2 7" id="KW-0285">Flavoprotein</keyword>
<keyword evidence="4" id="KW-0560">Oxidoreductase</keyword>
<comment type="caution">
    <text evidence="9">The sequence shown here is derived from an EMBL/GenBank/DDBJ whole genome shotgun (WGS) entry which is preliminary data.</text>
</comment>
<feature type="binding site" evidence="7">
    <location>
        <position position="250"/>
    </location>
    <ligand>
        <name>glyoxylate</name>
        <dbReference type="ChEBI" id="CHEBI:36655"/>
    </ligand>
</feature>
<feature type="binding site" evidence="7">
    <location>
        <position position="134"/>
    </location>
    <ligand>
        <name>glyoxylate</name>
        <dbReference type="ChEBI" id="CHEBI:36655"/>
    </ligand>
</feature>
<dbReference type="PROSITE" id="PS51349">
    <property type="entry name" value="FMN_HYDROXY_ACID_DH_2"/>
    <property type="match status" value="1"/>
</dbReference>
<dbReference type="PANTHER" id="PTHR10578:SF107">
    <property type="entry name" value="2-HYDROXYACID OXIDASE 1"/>
    <property type="match status" value="1"/>
</dbReference>
<protein>
    <submittedName>
        <fullName evidence="9">Alpha-hydroxy-acid oxidizing protein</fullName>
    </submittedName>
</protein>
<proteinExistence type="inferred from homology"/>
<feature type="binding site" evidence="7">
    <location>
        <position position="223"/>
    </location>
    <ligand>
        <name>FMN</name>
        <dbReference type="ChEBI" id="CHEBI:58210"/>
    </ligand>
</feature>
<evidence type="ECO:0000256" key="6">
    <source>
        <dbReference type="PIRSR" id="PIRSR000138-1"/>
    </source>
</evidence>
<comment type="cofactor">
    <cofactor evidence="1">
        <name>FMN</name>
        <dbReference type="ChEBI" id="CHEBI:58210"/>
    </cofactor>
</comment>
<dbReference type="RefSeq" id="WP_210156773.1">
    <property type="nucleotide sequence ID" value="NZ_JAFCNB010000008.1"/>
</dbReference>
<dbReference type="GO" id="GO:0010181">
    <property type="term" value="F:FMN binding"/>
    <property type="evidence" value="ECO:0007669"/>
    <property type="project" value="InterPro"/>
</dbReference>
<dbReference type="Proteomes" id="UP000674234">
    <property type="component" value="Unassembled WGS sequence"/>
</dbReference>
<dbReference type="InterPro" id="IPR012133">
    <property type="entry name" value="Alpha-hydoxy_acid_DH_FMN"/>
</dbReference>
<dbReference type="Gene3D" id="3.20.20.70">
    <property type="entry name" value="Aldolase class I"/>
    <property type="match status" value="1"/>
</dbReference>
<keyword evidence="10" id="KW-1185">Reference proteome</keyword>
<dbReference type="GO" id="GO:0016491">
    <property type="term" value="F:oxidoreductase activity"/>
    <property type="evidence" value="ECO:0007669"/>
    <property type="project" value="UniProtKB-KW"/>
</dbReference>
<reference evidence="9" key="1">
    <citation type="submission" date="2021-02" db="EMBL/GenBank/DDBJ databases">
        <title>Draft genome sequence of Microbispora sp. RL4-1S isolated from rice leaves in Thailand.</title>
        <authorList>
            <person name="Muangham S."/>
            <person name="Duangmal K."/>
        </authorList>
    </citation>
    <scope>NUCLEOTIDE SEQUENCE</scope>
    <source>
        <strain evidence="9">RL4-1S</strain>
    </source>
</reference>
<dbReference type="GO" id="GO:0005737">
    <property type="term" value="C:cytoplasm"/>
    <property type="evidence" value="ECO:0007669"/>
    <property type="project" value="UniProtKB-ARBA"/>
</dbReference>
<feature type="binding site" evidence="7">
    <location>
        <begin position="81"/>
        <end position="83"/>
    </location>
    <ligand>
        <name>FMN</name>
        <dbReference type="ChEBI" id="CHEBI:58210"/>
    </ligand>
</feature>
<comment type="similarity">
    <text evidence="5">Belongs to the FMN-dependent alpha-hydroxy acid dehydrogenase family.</text>
</comment>
<dbReference type="PROSITE" id="PS00557">
    <property type="entry name" value="FMN_HYDROXY_ACID_DH_1"/>
    <property type="match status" value="1"/>
</dbReference>
<evidence type="ECO:0000256" key="3">
    <source>
        <dbReference type="ARBA" id="ARBA00022643"/>
    </source>
</evidence>
<accession>A0A941AIS7</accession>
<sequence>MTPVRAPSAVREFEAAARARLLPAHYDYFAGGAGEEITVRANEAAFARLALLPRVLRGTGKLQTGVTLPGGRAAMPVLVAPTAFHRLAHPEGERATARAAAAAETVMVVSMAATVAVEDVAAAAPGGTLWFQLYIQPDLAFTEAIVRRAEAAGCTALVVTVDSPARGRRDRDQHNGFDDLPDGMCCENLRDGDRVRPIVMSPEISWRHVDLLRRMTELPVVLKGVTHPDDARLALDHGVAAVWVSNHGGRQLDTVPAAVDLLPEVVAAVGGAVPVLLDGGIRRGTDVVKAMALGASAVAVGRPVIWGLAADGERGVARVLGLLHDEVEHALTLLGVASVHDLRPGLVRPC</sequence>
<dbReference type="CDD" id="cd02809">
    <property type="entry name" value="alpha_hydroxyacid_oxid_FMN"/>
    <property type="match status" value="1"/>
</dbReference>
<keyword evidence="3 7" id="KW-0288">FMN</keyword>
<feature type="binding site" evidence="7">
    <location>
        <begin position="278"/>
        <end position="282"/>
    </location>
    <ligand>
        <name>FMN</name>
        <dbReference type="ChEBI" id="CHEBI:58210"/>
    </ligand>
</feature>
<feature type="binding site" evidence="7">
    <location>
        <position position="132"/>
    </location>
    <ligand>
        <name>glyoxylate</name>
        <dbReference type="ChEBI" id="CHEBI:36655"/>
    </ligand>
</feature>
<evidence type="ECO:0000313" key="9">
    <source>
        <dbReference type="EMBL" id="MBP2705491.1"/>
    </source>
</evidence>
<evidence type="ECO:0000259" key="8">
    <source>
        <dbReference type="PROSITE" id="PS51349"/>
    </source>
</evidence>
<evidence type="ECO:0000256" key="2">
    <source>
        <dbReference type="ARBA" id="ARBA00022630"/>
    </source>
</evidence>
<feature type="binding site" evidence="7">
    <location>
        <position position="247"/>
    </location>
    <ligand>
        <name>glyoxylate</name>
        <dbReference type="ChEBI" id="CHEBI:36655"/>
    </ligand>
</feature>
<feature type="binding site" evidence="7">
    <location>
        <begin position="301"/>
        <end position="302"/>
    </location>
    <ligand>
        <name>FMN</name>
        <dbReference type="ChEBI" id="CHEBI:58210"/>
    </ligand>
</feature>
<evidence type="ECO:0000256" key="7">
    <source>
        <dbReference type="PIRSR" id="PIRSR000138-2"/>
    </source>
</evidence>
<dbReference type="PANTHER" id="PTHR10578">
    <property type="entry name" value="S -2-HYDROXY-ACID OXIDASE-RELATED"/>
    <property type="match status" value="1"/>
</dbReference>
<feature type="binding site" evidence="7">
    <location>
        <position position="160"/>
    </location>
    <ligand>
        <name>FMN</name>
        <dbReference type="ChEBI" id="CHEBI:58210"/>
    </ligand>
</feature>
<evidence type="ECO:0000256" key="4">
    <source>
        <dbReference type="ARBA" id="ARBA00023002"/>
    </source>
</evidence>
<feature type="domain" description="FMN hydroxy acid dehydrogenase" evidence="8">
    <location>
        <begin position="2"/>
        <end position="350"/>
    </location>
</feature>
<evidence type="ECO:0000313" key="10">
    <source>
        <dbReference type="Proteomes" id="UP000674234"/>
    </source>
</evidence>
<feature type="binding site" evidence="7">
    <location>
        <position position="169"/>
    </location>
    <ligand>
        <name>glyoxylate</name>
        <dbReference type="ChEBI" id="CHEBI:36655"/>
    </ligand>
</feature>
<dbReference type="InterPro" id="IPR013785">
    <property type="entry name" value="Aldolase_TIM"/>
</dbReference>
<dbReference type="InterPro" id="IPR037396">
    <property type="entry name" value="FMN_HAD"/>
</dbReference>
<evidence type="ECO:0000256" key="5">
    <source>
        <dbReference type="ARBA" id="ARBA00024042"/>
    </source>
</evidence>
<dbReference type="FunFam" id="3.20.20.70:FF:000056">
    <property type="entry name" value="hydroxyacid oxidase 2"/>
    <property type="match status" value="1"/>
</dbReference>
<dbReference type="PIRSF" id="PIRSF000138">
    <property type="entry name" value="Al-hdrx_acd_dh"/>
    <property type="match status" value="1"/>
</dbReference>
<dbReference type="InterPro" id="IPR000262">
    <property type="entry name" value="FMN-dep_DH"/>
</dbReference>
<dbReference type="InterPro" id="IPR008259">
    <property type="entry name" value="FMN_hydac_DH_AS"/>
</dbReference>
<feature type="active site" description="Proton acceptor" evidence="6">
    <location>
        <position position="247"/>
    </location>
</feature>
<dbReference type="AlphaFoldDB" id="A0A941AIS7"/>
<organism evidence="9 10">
    <name type="scientific">Microbispora oryzae</name>
    <dbReference type="NCBI Taxonomy" id="2806554"/>
    <lineage>
        <taxon>Bacteria</taxon>
        <taxon>Bacillati</taxon>
        <taxon>Actinomycetota</taxon>
        <taxon>Actinomycetes</taxon>
        <taxon>Streptosporangiales</taxon>
        <taxon>Streptosporangiaceae</taxon>
        <taxon>Microbispora</taxon>
    </lineage>
</organism>
<dbReference type="SUPFAM" id="SSF51395">
    <property type="entry name" value="FMN-linked oxidoreductases"/>
    <property type="match status" value="1"/>
</dbReference>
<evidence type="ECO:0000256" key="1">
    <source>
        <dbReference type="ARBA" id="ARBA00001917"/>
    </source>
</evidence>
<dbReference type="Pfam" id="PF01070">
    <property type="entry name" value="FMN_dh"/>
    <property type="match status" value="1"/>
</dbReference>
<feature type="binding site" evidence="7">
    <location>
        <position position="28"/>
    </location>
    <ligand>
        <name>glyoxylate</name>
        <dbReference type="ChEBI" id="CHEBI:36655"/>
    </ligand>
</feature>
<gene>
    <name evidence="9" type="ORF">JOL79_16895</name>
</gene>